<evidence type="ECO:0000256" key="1">
    <source>
        <dbReference type="SAM" id="Phobius"/>
    </source>
</evidence>
<accession>A0A9D1E8Z1</accession>
<feature type="transmembrane region" description="Helical" evidence="1">
    <location>
        <begin position="85"/>
        <end position="110"/>
    </location>
</feature>
<feature type="transmembrane region" description="Helical" evidence="1">
    <location>
        <begin position="44"/>
        <end position="64"/>
    </location>
</feature>
<gene>
    <name evidence="2" type="ORF">IAA55_02790</name>
</gene>
<reference evidence="2" key="1">
    <citation type="submission" date="2020-10" db="EMBL/GenBank/DDBJ databases">
        <authorList>
            <person name="Gilroy R."/>
        </authorList>
    </citation>
    <scope>NUCLEOTIDE SEQUENCE</scope>
    <source>
        <strain evidence="2">ChiSjej5B23-6657</strain>
    </source>
</reference>
<sequence>MMGQCKYAFQMLRYAFGIKGNSVAAVIMLAIGLALEFVSHGTTFLGSFFLMVLSMFPVQFLYSISLSDHVAASPYRKRLQTSMPALMNLTLNIGIFTLMNIIKAVEIYLFPEDAELIIGSLIMLSIAELILAIYTGIVFKYYILATIILVVFFSIFGGMGGWIMAFQEQVYSFYSVFTAMGYIFMGKLPFVGAVVTSYILLFVGAGFQYLVSLAIYRKPLSKRAQGAAMKRYLK</sequence>
<feature type="transmembrane region" description="Helical" evidence="1">
    <location>
        <begin position="21"/>
        <end position="38"/>
    </location>
</feature>
<reference evidence="2" key="2">
    <citation type="journal article" date="2021" name="PeerJ">
        <title>Extensive microbial diversity within the chicken gut microbiome revealed by metagenomics and culture.</title>
        <authorList>
            <person name="Gilroy R."/>
            <person name="Ravi A."/>
            <person name="Getino M."/>
            <person name="Pursley I."/>
            <person name="Horton D.L."/>
            <person name="Alikhan N.F."/>
            <person name="Baker D."/>
            <person name="Gharbi K."/>
            <person name="Hall N."/>
            <person name="Watson M."/>
            <person name="Adriaenssens E.M."/>
            <person name="Foster-Nyarko E."/>
            <person name="Jarju S."/>
            <person name="Secka A."/>
            <person name="Antonio M."/>
            <person name="Oren A."/>
            <person name="Chaudhuri R.R."/>
            <person name="La Ragione R."/>
            <person name="Hildebrand F."/>
            <person name="Pallen M.J."/>
        </authorList>
    </citation>
    <scope>NUCLEOTIDE SEQUENCE</scope>
    <source>
        <strain evidence="2">ChiSjej5B23-6657</strain>
    </source>
</reference>
<comment type="caution">
    <text evidence="2">The sequence shown here is derived from an EMBL/GenBank/DDBJ whole genome shotgun (WGS) entry which is preliminary data.</text>
</comment>
<dbReference type="Proteomes" id="UP000823912">
    <property type="component" value="Unassembled WGS sequence"/>
</dbReference>
<feature type="transmembrane region" description="Helical" evidence="1">
    <location>
        <begin position="116"/>
        <end position="134"/>
    </location>
</feature>
<organism evidence="2 3">
    <name type="scientific">Candidatus Pullilachnospira gallistercoris</name>
    <dbReference type="NCBI Taxonomy" id="2840911"/>
    <lineage>
        <taxon>Bacteria</taxon>
        <taxon>Bacillati</taxon>
        <taxon>Bacillota</taxon>
        <taxon>Clostridia</taxon>
        <taxon>Lachnospirales</taxon>
        <taxon>Lachnospiraceae</taxon>
        <taxon>Lachnospiraceae incertae sedis</taxon>
        <taxon>Candidatus Pullilachnospira</taxon>
    </lineage>
</organism>
<proteinExistence type="predicted"/>
<name>A0A9D1E8Z1_9FIRM</name>
<protein>
    <submittedName>
        <fullName evidence="2">Uncharacterized protein</fullName>
    </submittedName>
</protein>
<feature type="transmembrane region" description="Helical" evidence="1">
    <location>
        <begin position="141"/>
        <end position="165"/>
    </location>
</feature>
<keyword evidence="1" id="KW-0472">Membrane</keyword>
<keyword evidence="1" id="KW-1133">Transmembrane helix</keyword>
<dbReference type="AlphaFoldDB" id="A0A9D1E8Z1"/>
<dbReference type="EMBL" id="DVHM01000046">
    <property type="protein sequence ID" value="HIR70191.1"/>
    <property type="molecule type" value="Genomic_DNA"/>
</dbReference>
<evidence type="ECO:0000313" key="2">
    <source>
        <dbReference type="EMBL" id="HIR70191.1"/>
    </source>
</evidence>
<feature type="transmembrane region" description="Helical" evidence="1">
    <location>
        <begin position="190"/>
        <end position="216"/>
    </location>
</feature>
<keyword evidence="1" id="KW-0812">Transmembrane</keyword>
<evidence type="ECO:0000313" key="3">
    <source>
        <dbReference type="Proteomes" id="UP000823912"/>
    </source>
</evidence>